<keyword evidence="1" id="KW-1133">Transmembrane helix</keyword>
<dbReference type="Proteomes" id="UP001282284">
    <property type="component" value="Unassembled WGS sequence"/>
</dbReference>
<keyword evidence="1" id="KW-0472">Membrane</keyword>
<keyword evidence="1" id="KW-0812">Transmembrane</keyword>
<name>A0ABU4G903_9BACL</name>
<accession>A0ABU4G903</accession>
<proteinExistence type="predicted"/>
<dbReference type="RefSeq" id="WP_317943776.1">
    <property type="nucleotide sequence ID" value="NZ_JAUBDI010000007.1"/>
</dbReference>
<dbReference type="EMBL" id="JAUBDI010000007">
    <property type="protein sequence ID" value="MDW0113445.1"/>
    <property type="molecule type" value="Genomic_DNA"/>
</dbReference>
<gene>
    <name evidence="3" type="ORF">QT711_09620</name>
</gene>
<evidence type="ECO:0000313" key="3">
    <source>
        <dbReference type="EMBL" id="MDW0113445.1"/>
    </source>
</evidence>
<comment type="caution">
    <text evidence="3">The sequence shown here is derived from an EMBL/GenBank/DDBJ whole genome shotgun (WGS) entry which is preliminary data.</text>
</comment>
<evidence type="ECO:0000313" key="4">
    <source>
        <dbReference type="Proteomes" id="UP001282284"/>
    </source>
</evidence>
<reference evidence="3 4" key="1">
    <citation type="submission" date="2023-06" db="EMBL/GenBank/DDBJ databases">
        <title>Sporosarcina sp. nov., isolated from Korean traditional fermented seafood 'Jeotgal'.</title>
        <authorList>
            <person name="Yang A.I."/>
            <person name="Shin N.-R."/>
        </authorList>
    </citation>
    <scope>NUCLEOTIDE SEQUENCE [LARGE SCALE GENOMIC DNA]</scope>
    <source>
        <strain evidence="3 4">KCTC13119</strain>
    </source>
</reference>
<evidence type="ECO:0000256" key="2">
    <source>
        <dbReference type="SAM" id="SignalP"/>
    </source>
</evidence>
<keyword evidence="2" id="KW-0732">Signal</keyword>
<feature type="transmembrane region" description="Helical" evidence="1">
    <location>
        <begin position="212"/>
        <end position="234"/>
    </location>
</feature>
<organism evidence="3 4">
    <name type="scientific">Sporosarcina saromensis</name>
    <dbReference type="NCBI Taxonomy" id="359365"/>
    <lineage>
        <taxon>Bacteria</taxon>
        <taxon>Bacillati</taxon>
        <taxon>Bacillota</taxon>
        <taxon>Bacilli</taxon>
        <taxon>Bacillales</taxon>
        <taxon>Caryophanaceae</taxon>
        <taxon>Sporosarcina</taxon>
    </lineage>
</organism>
<feature type="chain" id="PRO_5046671046" evidence="2">
    <location>
        <begin position="23"/>
        <end position="242"/>
    </location>
</feature>
<protein>
    <submittedName>
        <fullName evidence="3">Uncharacterized protein</fullName>
    </submittedName>
</protein>
<sequence>MKKRIVLFLLGAILFISSLPMSATMAMETIHTNQMLARYELHKISNRYPPPQSEFTYKNHKIKVEETIIDEGNYTDRWNYKIAFANLSIIVNGKRLDTLENYPIRVEDEGLAKYYGNISFIIVKDKEKDDEKLYIILKETKDIIENGNVLGTVPFDSLTYSLYSLDEAGSLESDSFTFTDRNALQTLLLTNSGTSPIAVGYYTDAWNWMPSIVFPFIFPFFSLLIGLILMSRYFPFKRQFKT</sequence>
<evidence type="ECO:0000256" key="1">
    <source>
        <dbReference type="SAM" id="Phobius"/>
    </source>
</evidence>
<keyword evidence="4" id="KW-1185">Reference proteome</keyword>
<feature type="signal peptide" evidence="2">
    <location>
        <begin position="1"/>
        <end position="22"/>
    </location>
</feature>